<organism evidence="2">
    <name type="scientific">Schizaphis graminum</name>
    <name type="common">Green bug aphid</name>
    <dbReference type="NCBI Taxonomy" id="13262"/>
    <lineage>
        <taxon>Eukaryota</taxon>
        <taxon>Metazoa</taxon>
        <taxon>Ecdysozoa</taxon>
        <taxon>Arthropoda</taxon>
        <taxon>Hexapoda</taxon>
        <taxon>Insecta</taxon>
        <taxon>Pterygota</taxon>
        <taxon>Neoptera</taxon>
        <taxon>Paraneoptera</taxon>
        <taxon>Hemiptera</taxon>
        <taxon>Sternorrhyncha</taxon>
        <taxon>Aphidomorpha</taxon>
        <taxon>Aphidoidea</taxon>
        <taxon>Aphididae</taxon>
        <taxon>Aphidini</taxon>
        <taxon>Schizaphis</taxon>
    </lineage>
</organism>
<accession>A0A2S2NIG1</accession>
<name>A0A2S2NIG1_SCHGA</name>
<dbReference type="EMBL" id="GGMR01004364">
    <property type="protein sequence ID" value="MBY16983.1"/>
    <property type="molecule type" value="Transcribed_RNA"/>
</dbReference>
<proteinExistence type="predicted"/>
<dbReference type="Pfam" id="PF20700">
    <property type="entry name" value="Mutator"/>
    <property type="match status" value="1"/>
</dbReference>
<protein>
    <recommendedName>
        <fullName evidence="1">Mutator-like transposase domain-containing protein</fullName>
    </recommendedName>
</protein>
<dbReference type="AlphaFoldDB" id="A0A2S2NIG1"/>
<gene>
    <name evidence="2" type="ORF">g.42780</name>
</gene>
<feature type="domain" description="Mutator-like transposase" evidence="1">
    <location>
        <begin position="2"/>
        <end position="146"/>
    </location>
</feature>
<evidence type="ECO:0000313" key="2">
    <source>
        <dbReference type="EMBL" id="MBY16983.1"/>
    </source>
</evidence>
<evidence type="ECO:0000259" key="1">
    <source>
        <dbReference type="Pfam" id="PF20700"/>
    </source>
</evidence>
<sequence>MITVVADGAWSKRSYRSNYNALSGVGCIVGYRTKKVLYIGVRNKYCSVCNKADVIQKVPGEHICYKNWSGTSTAMEADIIVQGFKQSLQSNNLIYSHLIGDGDSSVMKKINLAKPYGNDVIVKKIECTNHILRNYSNRLKDMSTKRKSSSGTVVPGFIRTKLKENRYYTF</sequence>
<reference evidence="2" key="1">
    <citation type="submission" date="2018-04" db="EMBL/GenBank/DDBJ databases">
        <title>Transcriptome of Schizaphis graminum biotype I.</title>
        <authorList>
            <person name="Scully E.D."/>
            <person name="Geib S.M."/>
            <person name="Palmer N.A."/>
            <person name="Koch K."/>
            <person name="Bradshaw J."/>
            <person name="Heng-Moss T."/>
            <person name="Sarath G."/>
        </authorList>
    </citation>
    <scope>NUCLEOTIDE SEQUENCE</scope>
</reference>
<dbReference type="InterPro" id="IPR049012">
    <property type="entry name" value="Mutator_transp_dom"/>
</dbReference>